<dbReference type="NCBIfam" id="TIGR02532">
    <property type="entry name" value="IV_pilin_GFxxxE"/>
    <property type="match status" value="1"/>
</dbReference>
<sequence length="131" mass="14674">MGRRNSLSMAHAQRGFSLLETLAAALLFAVSLAGLLQYHQVLQQSWQHLRLQRQAWRLAHQYLEVYEAGGADARMQAPDGWTVTQAETRVSAGCRKITIAVATPYHYQARLGRWFCETPPVAAPETETPPQ</sequence>
<proteinExistence type="predicted"/>
<dbReference type="AlphaFoldDB" id="C6CC25"/>
<evidence type="ECO:0000259" key="4">
    <source>
        <dbReference type="Pfam" id="PF12528"/>
    </source>
</evidence>
<name>C6CC25_MUSP7</name>
<comment type="subcellular location">
    <subcellularLocation>
        <location evidence="1">Membrane</location>
        <topology evidence="1">Single-pass membrane protein</topology>
    </subcellularLocation>
</comment>
<dbReference type="Pfam" id="PF12528">
    <property type="entry name" value="T2SSppdC"/>
    <property type="match status" value="1"/>
</dbReference>
<dbReference type="STRING" id="579405.Dd703_3010"/>
<dbReference type="InterPro" id="IPR012902">
    <property type="entry name" value="N_methyl_site"/>
</dbReference>
<keyword evidence="2" id="KW-0813">Transport</keyword>
<dbReference type="eggNOG" id="COG4967">
    <property type="taxonomic scope" value="Bacteria"/>
</dbReference>
<evidence type="ECO:0000256" key="1">
    <source>
        <dbReference type="ARBA" id="ARBA00004167"/>
    </source>
</evidence>
<dbReference type="EMBL" id="CP001654">
    <property type="protein sequence ID" value="ACS86785.1"/>
    <property type="molecule type" value="Genomic_DNA"/>
</dbReference>
<keyword evidence="3" id="KW-0653">Protein transport</keyword>
<dbReference type="GO" id="GO:0016020">
    <property type="term" value="C:membrane"/>
    <property type="evidence" value="ECO:0007669"/>
    <property type="project" value="UniProtKB-SubCell"/>
</dbReference>
<evidence type="ECO:0000313" key="5">
    <source>
        <dbReference type="EMBL" id="ACS86785.1"/>
    </source>
</evidence>
<dbReference type="PROSITE" id="PS00409">
    <property type="entry name" value="PROKAR_NTER_METHYL"/>
    <property type="match status" value="1"/>
</dbReference>
<dbReference type="HOGENOM" id="CLU_143487_0_0_6"/>
<dbReference type="KEGG" id="dda:Dd703_3010"/>
<dbReference type="GO" id="GO:0015031">
    <property type="term" value="P:protein transport"/>
    <property type="evidence" value="ECO:0007669"/>
    <property type="project" value="UniProtKB-KW"/>
</dbReference>
<evidence type="ECO:0000256" key="3">
    <source>
        <dbReference type="ARBA" id="ARBA00022927"/>
    </source>
</evidence>
<protein>
    <recommendedName>
        <fullName evidence="4">Prepilin peptidase dependent protein C-like C-terminal domain-containing protein</fullName>
    </recommendedName>
</protein>
<dbReference type="Pfam" id="PF07963">
    <property type="entry name" value="N_methyl"/>
    <property type="match status" value="1"/>
</dbReference>
<feature type="domain" description="Prepilin peptidase dependent protein C-like C-terminal" evidence="4">
    <location>
        <begin position="38"/>
        <end position="116"/>
    </location>
</feature>
<keyword evidence="6" id="KW-1185">Reference proteome</keyword>
<evidence type="ECO:0000256" key="2">
    <source>
        <dbReference type="ARBA" id="ARBA00022448"/>
    </source>
</evidence>
<reference evidence="5" key="1">
    <citation type="submission" date="2009-06" db="EMBL/GenBank/DDBJ databases">
        <title>Complete sequence of Dickeya dadantii Ech703.</title>
        <authorList>
            <consortium name="US DOE Joint Genome Institute"/>
            <person name="Lucas S."/>
            <person name="Copeland A."/>
            <person name="Lapidus A."/>
            <person name="Glavina del Rio T."/>
            <person name="Dalin E."/>
            <person name="Tice H."/>
            <person name="Bruce D."/>
            <person name="Goodwin L."/>
            <person name="Pitluck S."/>
            <person name="Chertkov O."/>
            <person name="Brettin T."/>
            <person name="Detter J.C."/>
            <person name="Han C."/>
            <person name="Larimer F."/>
            <person name="Land M."/>
            <person name="Hauser L."/>
            <person name="Kyrpides N."/>
            <person name="Mikhailova N."/>
            <person name="Balakrishnan V."/>
            <person name="Glasner J."/>
            <person name="Perna N.T."/>
        </authorList>
    </citation>
    <scope>NUCLEOTIDE SEQUENCE [LARGE SCALE GENOMIC DNA]</scope>
    <source>
        <strain evidence="5">Ech703</strain>
    </source>
</reference>
<dbReference type="InterPro" id="IPR022204">
    <property type="entry name" value="PpdC-like_C"/>
</dbReference>
<organism evidence="5 6">
    <name type="scientific">Musicola paradisiaca (strain Ech703)</name>
    <name type="common">Dickeya paradisiaca</name>
    <name type="synonym">Dickeya dadantii</name>
    <dbReference type="NCBI Taxonomy" id="579405"/>
    <lineage>
        <taxon>Bacteria</taxon>
        <taxon>Pseudomonadati</taxon>
        <taxon>Pseudomonadota</taxon>
        <taxon>Gammaproteobacteria</taxon>
        <taxon>Enterobacterales</taxon>
        <taxon>Pectobacteriaceae</taxon>
        <taxon>Musicola</taxon>
    </lineage>
</organism>
<gene>
    <name evidence="5" type="ordered locus">Dd703_3010</name>
</gene>
<evidence type="ECO:0000313" key="6">
    <source>
        <dbReference type="Proteomes" id="UP000002734"/>
    </source>
</evidence>
<accession>C6CC25</accession>
<dbReference type="Proteomes" id="UP000002734">
    <property type="component" value="Chromosome"/>
</dbReference>